<sequence>MTLLARYLASHLQGEPHGFEPPFWQASFESTSPHHLRDRDGQPQESQTASWVRPGELSRDACMTMCALGWTSSCASPMWHGSPSSTALQISWTWTLICLGCCRPGPFAHARHVSSTRASSQDDNLPVFQSPKEGLRPVHSGEAHCHHPGLSLLSLWESRIRGRHSHIKDDGEQLRGVMQASSNDRGHDGQVGSPRMEGSLLHAQQSIAGIGNGATHEDRPKSNGSSSDSATLADGTQRQPAAATAKPAGGAASSGQYYRPTSYLFEGRDTTPTPVAIPEVQKLTVDVPPRDQISIILGPFFIIFGDLVIPCIVYYVWLGAQPAGAPRYNKDILGFAILPFGLGELYILVVRVWRLIKYYDECAPLLSRHKWELDATSWIYAAALLAALIPFVVGSERTIPQLYLYAPGIYMAFLLFWALFSLIPFKTPVRIDSEPKGHRMRPLVYYAAEDFFAVDGWQKKEFRARYRQRYDSSIMFQKMIFELTVWWCSGILVYIGCLSAIIWNTEFEVAFGLSLGLLFSFIISWAIMTYIYIQIALERERNWWINKKSTGEKP</sequence>
<dbReference type="EMBL" id="JBAWTH010000032">
    <property type="protein sequence ID" value="KAL2285228.1"/>
    <property type="molecule type" value="Genomic_DNA"/>
</dbReference>
<feature type="transmembrane region" description="Helical" evidence="2">
    <location>
        <begin position="376"/>
        <end position="395"/>
    </location>
</feature>
<protein>
    <submittedName>
        <fullName evidence="3">Uncharacterized protein</fullName>
    </submittedName>
</protein>
<feature type="region of interest" description="Disordered" evidence="1">
    <location>
        <begin position="30"/>
        <end position="53"/>
    </location>
</feature>
<feature type="compositionally biased region" description="Polar residues" evidence="1">
    <location>
        <begin position="222"/>
        <end position="239"/>
    </location>
</feature>
<dbReference type="PANTHER" id="PTHR42024">
    <property type="entry name" value="AMINO ACID PERMEASE_ SLC12A DOMAIN-CONTAINING PROTEIN"/>
    <property type="match status" value="1"/>
</dbReference>
<feature type="transmembrane region" description="Helical" evidence="2">
    <location>
        <begin position="402"/>
        <end position="423"/>
    </location>
</feature>
<evidence type="ECO:0000313" key="4">
    <source>
        <dbReference type="Proteomes" id="UP001600888"/>
    </source>
</evidence>
<evidence type="ECO:0000256" key="1">
    <source>
        <dbReference type="SAM" id="MobiDB-lite"/>
    </source>
</evidence>
<evidence type="ECO:0000256" key="2">
    <source>
        <dbReference type="SAM" id="Phobius"/>
    </source>
</evidence>
<feature type="compositionally biased region" description="Low complexity" evidence="1">
    <location>
        <begin position="240"/>
        <end position="251"/>
    </location>
</feature>
<feature type="transmembrane region" description="Helical" evidence="2">
    <location>
        <begin position="296"/>
        <end position="320"/>
    </location>
</feature>
<feature type="transmembrane region" description="Helical" evidence="2">
    <location>
        <begin position="479"/>
        <end position="503"/>
    </location>
</feature>
<gene>
    <name evidence="3" type="ORF">FJTKL_08437</name>
</gene>
<feature type="region of interest" description="Disordered" evidence="1">
    <location>
        <begin position="114"/>
        <end position="143"/>
    </location>
</feature>
<comment type="caution">
    <text evidence="3">The sequence shown here is derived from an EMBL/GenBank/DDBJ whole genome shotgun (WGS) entry which is preliminary data.</text>
</comment>
<reference evidence="3 4" key="1">
    <citation type="submission" date="2024-03" db="EMBL/GenBank/DDBJ databases">
        <title>A high-quality draft genome sequence of Diaporthe vaccinii, a causative agent of upright dieback and viscid rot disease in cranberry plants.</title>
        <authorList>
            <person name="Sarrasin M."/>
            <person name="Lang B.F."/>
            <person name="Burger G."/>
        </authorList>
    </citation>
    <scope>NUCLEOTIDE SEQUENCE [LARGE SCALE GENOMIC DNA]</scope>
    <source>
        <strain evidence="3 4">IS7</strain>
    </source>
</reference>
<proteinExistence type="predicted"/>
<keyword evidence="2" id="KW-0812">Transmembrane</keyword>
<feature type="region of interest" description="Disordered" evidence="1">
    <location>
        <begin position="211"/>
        <end position="255"/>
    </location>
</feature>
<feature type="transmembrane region" description="Helical" evidence="2">
    <location>
        <begin position="332"/>
        <end position="356"/>
    </location>
</feature>
<name>A0ABR4ES24_9PEZI</name>
<feature type="compositionally biased region" description="Basic and acidic residues" evidence="1">
    <location>
        <begin position="133"/>
        <end position="143"/>
    </location>
</feature>
<dbReference type="PANTHER" id="PTHR42024:SF1">
    <property type="entry name" value="AMINO ACID PERMEASE_ SLC12A DOMAIN-CONTAINING PROTEIN"/>
    <property type="match status" value="1"/>
</dbReference>
<keyword evidence="2" id="KW-0472">Membrane</keyword>
<organism evidence="3 4">
    <name type="scientific">Diaporthe vaccinii</name>
    <dbReference type="NCBI Taxonomy" id="105482"/>
    <lineage>
        <taxon>Eukaryota</taxon>
        <taxon>Fungi</taxon>
        <taxon>Dikarya</taxon>
        <taxon>Ascomycota</taxon>
        <taxon>Pezizomycotina</taxon>
        <taxon>Sordariomycetes</taxon>
        <taxon>Sordariomycetidae</taxon>
        <taxon>Diaporthales</taxon>
        <taxon>Diaporthaceae</taxon>
        <taxon>Diaporthe</taxon>
        <taxon>Diaporthe eres species complex</taxon>
    </lineage>
</organism>
<dbReference type="Proteomes" id="UP001600888">
    <property type="component" value="Unassembled WGS sequence"/>
</dbReference>
<feature type="transmembrane region" description="Helical" evidence="2">
    <location>
        <begin position="509"/>
        <end position="533"/>
    </location>
</feature>
<evidence type="ECO:0000313" key="3">
    <source>
        <dbReference type="EMBL" id="KAL2285228.1"/>
    </source>
</evidence>
<keyword evidence="2" id="KW-1133">Transmembrane helix</keyword>
<keyword evidence="4" id="KW-1185">Reference proteome</keyword>
<accession>A0ABR4ES24</accession>